<feature type="transmembrane region" description="Helical" evidence="6">
    <location>
        <begin position="164"/>
        <end position="187"/>
    </location>
</feature>
<dbReference type="Proteomes" id="UP000235786">
    <property type="component" value="Unassembled WGS sequence"/>
</dbReference>
<evidence type="ECO:0000256" key="1">
    <source>
        <dbReference type="ARBA" id="ARBA00004141"/>
    </source>
</evidence>
<feature type="domain" description="Rhodopsin" evidence="7">
    <location>
        <begin position="26"/>
        <end position="266"/>
    </location>
</feature>
<dbReference type="Pfam" id="PF20684">
    <property type="entry name" value="Fung_rhodopsin"/>
    <property type="match status" value="1"/>
</dbReference>
<evidence type="ECO:0000313" key="8">
    <source>
        <dbReference type="EMBL" id="PMD31099.1"/>
    </source>
</evidence>
<comment type="similarity">
    <text evidence="5">Belongs to the SAT4 family.</text>
</comment>
<proteinExistence type="inferred from homology"/>
<feature type="transmembrane region" description="Helical" evidence="6">
    <location>
        <begin position="94"/>
        <end position="115"/>
    </location>
</feature>
<dbReference type="InterPro" id="IPR049326">
    <property type="entry name" value="Rhodopsin_dom_fungi"/>
</dbReference>
<keyword evidence="4 6" id="KW-0472">Membrane</keyword>
<name>A0A2J6QXY9_HYAVF</name>
<dbReference type="InterPro" id="IPR052337">
    <property type="entry name" value="SAT4-like"/>
</dbReference>
<feature type="transmembrane region" description="Helical" evidence="6">
    <location>
        <begin position="12"/>
        <end position="30"/>
    </location>
</feature>
<keyword evidence="2 6" id="KW-0812">Transmembrane</keyword>
<evidence type="ECO:0000256" key="2">
    <source>
        <dbReference type="ARBA" id="ARBA00022692"/>
    </source>
</evidence>
<evidence type="ECO:0000256" key="5">
    <source>
        <dbReference type="ARBA" id="ARBA00038359"/>
    </source>
</evidence>
<protein>
    <recommendedName>
        <fullName evidence="7">Rhodopsin domain-containing protein</fullName>
    </recommendedName>
</protein>
<dbReference type="EMBL" id="KZ613964">
    <property type="protein sequence ID" value="PMD31099.1"/>
    <property type="molecule type" value="Genomic_DNA"/>
</dbReference>
<reference evidence="8 9" key="1">
    <citation type="submission" date="2016-04" db="EMBL/GenBank/DDBJ databases">
        <title>A degradative enzymes factory behind the ericoid mycorrhizal symbiosis.</title>
        <authorList>
            <consortium name="DOE Joint Genome Institute"/>
            <person name="Martino E."/>
            <person name="Morin E."/>
            <person name="Grelet G."/>
            <person name="Kuo A."/>
            <person name="Kohler A."/>
            <person name="Daghino S."/>
            <person name="Barry K."/>
            <person name="Choi C."/>
            <person name="Cichocki N."/>
            <person name="Clum A."/>
            <person name="Copeland A."/>
            <person name="Hainaut M."/>
            <person name="Haridas S."/>
            <person name="Labutti K."/>
            <person name="Lindquist E."/>
            <person name="Lipzen A."/>
            <person name="Khouja H.-R."/>
            <person name="Murat C."/>
            <person name="Ohm R."/>
            <person name="Olson A."/>
            <person name="Spatafora J."/>
            <person name="Veneault-Fourrey C."/>
            <person name="Henrissat B."/>
            <person name="Grigoriev I."/>
            <person name="Martin F."/>
            <person name="Perotto S."/>
        </authorList>
    </citation>
    <scope>NUCLEOTIDE SEQUENCE [LARGE SCALE GENOMIC DNA]</scope>
    <source>
        <strain evidence="8 9">F</strain>
    </source>
</reference>
<evidence type="ECO:0000259" key="7">
    <source>
        <dbReference type="Pfam" id="PF20684"/>
    </source>
</evidence>
<comment type="subcellular location">
    <subcellularLocation>
        <location evidence="1">Membrane</location>
        <topology evidence="1">Multi-pass membrane protein</topology>
    </subcellularLocation>
</comment>
<evidence type="ECO:0000256" key="4">
    <source>
        <dbReference type="ARBA" id="ARBA00023136"/>
    </source>
</evidence>
<sequence length="391" mass="44271">MIQSLQPMAYAVVSIFFFISSTTILLRMYARGRLVRSFGLDDWCMSSILFFNIGQQIILYYFLHNGAGLQLTTVVTTHPEWLLNLSYALFAEEIYYIWMHWVIKTAFLLFYLRFATSRTFRYLVYGTMGLNTIFSIITWILYVLQCMPLDALFHPAAHPGAKCINRAVLAFVPTGFSAFVDIAILILPIRPLWHIQVSLRKRLTLIGILSVGSLVVLVSMLRIIVLNLFEKNIDLTYTLGKLIIISSIEIDLAIIACNAPSLKIYWSKYISRPNTPTRKDQYESITLSTLEGKKVLSQASSCHISSSNKSGRRSNMMSPPPELMAEEGDIGIAITHERMLGEMARRGSSQEALWKTEDGILVTSSVGVVVHDKPHQEASDLEANYYIFDKE</sequence>
<evidence type="ECO:0000256" key="3">
    <source>
        <dbReference type="ARBA" id="ARBA00022989"/>
    </source>
</evidence>
<organism evidence="8 9">
    <name type="scientific">Hyaloscypha variabilis (strain UAMH 11265 / GT02V1 / F)</name>
    <name type="common">Meliniomyces variabilis</name>
    <dbReference type="NCBI Taxonomy" id="1149755"/>
    <lineage>
        <taxon>Eukaryota</taxon>
        <taxon>Fungi</taxon>
        <taxon>Dikarya</taxon>
        <taxon>Ascomycota</taxon>
        <taxon>Pezizomycotina</taxon>
        <taxon>Leotiomycetes</taxon>
        <taxon>Helotiales</taxon>
        <taxon>Hyaloscyphaceae</taxon>
        <taxon>Hyaloscypha</taxon>
        <taxon>Hyaloscypha variabilis</taxon>
    </lineage>
</organism>
<dbReference type="OrthoDB" id="5329176at2759"/>
<feature type="transmembrane region" description="Helical" evidence="6">
    <location>
        <begin position="122"/>
        <end position="144"/>
    </location>
</feature>
<evidence type="ECO:0000313" key="9">
    <source>
        <dbReference type="Proteomes" id="UP000235786"/>
    </source>
</evidence>
<accession>A0A2J6QXY9</accession>
<evidence type="ECO:0000256" key="6">
    <source>
        <dbReference type="SAM" id="Phobius"/>
    </source>
</evidence>
<dbReference type="GO" id="GO:0016020">
    <property type="term" value="C:membrane"/>
    <property type="evidence" value="ECO:0007669"/>
    <property type="project" value="UniProtKB-SubCell"/>
</dbReference>
<feature type="transmembrane region" description="Helical" evidence="6">
    <location>
        <begin position="208"/>
        <end position="229"/>
    </location>
</feature>
<keyword evidence="3 6" id="KW-1133">Transmembrane helix</keyword>
<gene>
    <name evidence="8" type="ORF">L207DRAFT_473067</name>
</gene>
<dbReference type="PANTHER" id="PTHR33048">
    <property type="entry name" value="PTH11-LIKE INTEGRAL MEMBRANE PROTEIN (AFU_ORTHOLOGUE AFUA_5G11245)"/>
    <property type="match status" value="1"/>
</dbReference>
<dbReference type="PANTHER" id="PTHR33048:SF47">
    <property type="entry name" value="INTEGRAL MEMBRANE PROTEIN-RELATED"/>
    <property type="match status" value="1"/>
</dbReference>
<dbReference type="AlphaFoldDB" id="A0A2J6QXY9"/>
<keyword evidence="9" id="KW-1185">Reference proteome</keyword>